<dbReference type="EMBL" id="GBRH01187963">
    <property type="protein sequence ID" value="JAE09933.1"/>
    <property type="molecule type" value="Transcribed_RNA"/>
</dbReference>
<proteinExistence type="predicted"/>
<reference evidence="1" key="1">
    <citation type="submission" date="2014-09" db="EMBL/GenBank/DDBJ databases">
        <authorList>
            <person name="Magalhaes I.L.F."/>
            <person name="Oliveira U."/>
            <person name="Santos F.R."/>
            <person name="Vidigal T.H.D.A."/>
            <person name="Brescovit A.D."/>
            <person name="Santos A.J."/>
        </authorList>
    </citation>
    <scope>NUCLEOTIDE SEQUENCE</scope>
    <source>
        <tissue evidence="1">Shoot tissue taken approximately 20 cm above the soil surface</tissue>
    </source>
</reference>
<dbReference type="AlphaFoldDB" id="A0A0A9FNR1"/>
<name>A0A0A9FNR1_ARUDO</name>
<accession>A0A0A9FNR1</accession>
<organism evidence="1">
    <name type="scientific">Arundo donax</name>
    <name type="common">Giant reed</name>
    <name type="synonym">Donax arundinaceus</name>
    <dbReference type="NCBI Taxonomy" id="35708"/>
    <lineage>
        <taxon>Eukaryota</taxon>
        <taxon>Viridiplantae</taxon>
        <taxon>Streptophyta</taxon>
        <taxon>Embryophyta</taxon>
        <taxon>Tracheophyta</taxon>
        <taxon>Spermatophyta</taxon>
        <taxon>Magnoliopsida</taxon>
        <taxon>Liliopsida</taxon>
        <taxon>Poales</taxon>
        <taxon>Poaceae</taxon>
        <taxon>PACMAD clade</taxon>
        <taxon>Arundinoideae</taxon>
        <taxon>Arundineae</taxon>
        <taxon>Arundo</taxon>
    </lineage>
</organism>
<reference evidence="1" key="2">
    <citation type="journal article" date="2015" name="Data Brief">
        <title>Shoot transcriptome of the giant reed, Arundo donax.</title>
        <authorList>
            <person name="Barrero R.A."/>
            <person name="Guerrero F.D."/>
            <person name="Moolhuijzen P."/>
            <person name="Goolsby J.A."/>
            <person name="Tidwell J."/>
            <person name="Bellgard S.E."/>
            <person name="Bellgard M.I."/>
        </authorList>
    </citation>
    <scope>NUCLEOTIDE SEQUENCE</scope>
    <source>
        <tissue evidence="1">Shoot tissue taken approximately 20 cm above the soil surface</tissue>
    </source>
</reference>
<evidence type="ECO:0000313" key="1">
    <source>
        <dbReference type="EMBL" id="JAE09933.1"/>
    </source>
</evidence>
<protein>
    <submittedName>
        <fullName evidence="1">Uncharacterized protein</fullName>
    </submittedName>
</protein>
<sequence>MDEAPNSNGDENQLILDRCFVLKHNDTTSESKEWYGP</sequence>